<accession>A0AAD5A7Y9</accession>
<dbReference type="AlphaFoldDB" id="A0AAD5A7Y9"/>
<dbReference type="Proteomes" id="UP001205998">
    <property type="component" value="Unassembled WGS sequence"/>
</dbReference>
<feature type="compositionally biased region" description="Low complexity" evidence="1">
    <location>
        <begin position="1"/>
        <end position="16"/>
    </location>
</feature>
<evidence type="ECO:0000313" key="2">
    <source>
        <dbReference type="EMBL" id="KAI5611085.1"/>
    </source>
</evidence>
<feature type="non-terminal residue" evidence="2">
    <location>
        <position position="1"/>
    </location>
</feature>
<keyword evidence="3" id="KW-1185">Reference proteome</keyword>
<proteinExistence type="predicted"/>
<organism evidence="2 3">
    <name type="scientific">Silurus asotus</name>
    <name type="common">Amur catfish</name>
    <name type="synonym">Parasilurus asotus</name>
    <dbReference type="NCBI Taxonomy" id="30991"/>
    <lineage>
        <taxon>Eukaryota</taxon>
        <taxon>Metazoa</taxon>
        <taxon>Chordata</taxon>
        <taxon>Craniata</taxon>
        <taxon>Vertebrata</taxon>
        <taxon>Euteleostomi</taxon>
        <taxon>Actinopterygii</taxon>
        <taxon>Neopterygii</taxon>
        <taxon>Teleostei</taxon>
        <taxon>Ostariophysi</taxon>
        <taxon>Siluriformes</taxon>
        <taxon>Siluridae</taxon>
        <taxon>Silurus</taxon>
    </lineage>
</organism>
<evidence type="ECO:0000256" key="1">
    <source>
        <dbReference type="SAM" id="MobiDB-lite"/>
    </source>
</evidence>
<feature type="compositionally biased region" description="Acidic residues" evidence="1">
    <location>
        <begin position="29"/>
        <end position="40"/>
    </location>
</feature>
<feature type="compositionally biased region" description="Basic and acidic residues" evidence="1">
    <location>
        <begin position="18"/>
        <end position="28"/>
    </location>
</feature>
<evidence type="ECO:0000313" key="3">
    <source>
        <dbReference type="Proteomes" id="UP001205998"/>
    </source>
</evidence>
<feature type="compositionally biased region" description="Acidic residues" evidence="1">
    <location>
        <begin position="76"/>
        <end position="105"/>
    </location>
</feature>
<gene>
    <name evidence="2" type="ORF">C0J50_9263</name>
</gene>
<dbReference type="EMBL" id="MU568567">
    <property type="protein sequence ID" value="KAI5611085.1"/>
    <property type="molecule type" value="Genomic_DNA"/>
</dbReference>
<protein>
    <submittedName>
        <fullName evidence="2">Mesoderm induction early response 1b</fullName>
    </submittedName>
</protein>
<name>A0AAD5A7Y9_SILAS</name>
<sequence>SSLGNSSPGVSVGSDSVDLDRSVERVNEFEDERTGEDEELTRDTTFTTEIEELTRESEMPIQELRSLYGYEASGSPEEEEEEEEEEEDVEEEEDEDDEVEEGDNDESSRSTEELKRNK</sequence>
<feature type="non-terminal residue" evidence="2">
    <location>
        <position position="118"/>
    </location>
</feature>
<comment type="caution">
    <text evidence="2">The sequence shown here is derived from an EMBL/GenBank/DDBJ whole genome shotgun (WGS) entry which is preliminary data.</text>
</comment>
<feature type="compositionally biased region" description="Basic and acidic residues" evidence="1">
    <location>
        <begin position="106"/>
        <end position="118"/>
    </location>
</feature>
<feature type="region of interest" description="Disordered" evidence="1">
    <location>
        <begin position="1"/>
        <end position="118"/>
    </location>
</feature>
<reference evidence="2" key="1">
    <citation type="submission" date="2018-07" db="EMBL/GenBank/DDBJ databases">
        <title>Comparative genomics of catfishes provides insights into carnivory and benthic adaptation.</title>
        <authorList>
            <person name="Zhang Y."/>
            <person name="Wang D."/>
            <person name="Peng Z."/>
            <person name="Zheng S."/>
            <person name="Shao F."/>
            <person name="Tao W."/>
        </authorList>
    </citation>
    <scope>NUCLEOTIDE SEQUENCE</scope>
    <source>
        <strain evidence="2">Chongqing</strain>
    </source>
</reference>